<evidence type="ECO:0000313" key="2">
    <source>
        <dbReference type="EMBL" id="QJS00336.1"/>
    </source>
</evidence>
<dbReference type="AlphaFoldDB" id="A0A6M4NRY9"/>
<feature type="transmembrane region" description="Helical" evidence="1">
    <location>
        <begin position="49"/>
        <end position="72"/>
    </location>
</feature>
<dbReference type="RefSeq" id="WP_024266209.1">
    <property type="nucleotide sequence ID" value="NZ_ON882016.1"/>
</dbReference>
<dbReference type="EMBL" id="MN661402">
    <property type="protein sequence ID" value="QJS00336.1"/>
    <property type="molecule type" value="Genomic_DNA"/>
</dbReference>
<protein>
    <submittedName>
        <fullName evidence="2">Uncharacterized protein</fullName>
    </submittedName>
</protein>
<reference evidence="2" key="1">
    <citation type="submission" date="2019-11" db="EMBL/GenBank/DDBJ databases">
        <authorList>
            <person name="Qin S."/>
            <person name="Dong H."/>
        </authorList>
    </citation>
    <scope>NUCLEOTIDE SEQUENCE</scope>
    <source>
        <strain evidence="2">KP18-31</strain>
        <plasmid evidence="2">pKP18-31-IMP,KPC</plasmid>
    </source>
</reference>
<evidence type="ECO:0000256" key="1">
    <source>
        <dbReference type="SAM" id="Phobius"/>
    </source>
</evidence>
<keyword evidence="2" id="KW-0614">Plasmid</keyword>
<proteinExistence type="predicted"/>
<keyword evidence="1" id="KW-0812">Transmembrane</keyword>
<sequence>MMSPGAIMNIYMDGKNVGWLLYLAMGFVALGIAFLLSHKITSMLKIKSTANGGLIISGITLILAGFVMFIVVNRSSLSLDDIKMGERWLNECQLLETNINNGLFDEPTNKVNCNGVIENIPKYSYDDYTTEWLLYHQRNENLKHAGLTSKLSS</sequence>
<feature type="transmembrane region" description="Helical" evidence="1">
    <location>
        <begin position="20"/>
        <end position="37"/>
    </location>
</feature>
<accession>A0A6M4NRY9</accession>
<organism evidence="2">
    <name type="scientific">Klebsiella quasipneumoniae</name>
    <dbReference type="NCBI Taxonomy" id="1463165"/>
    <lineage>
        <taxon>Bacteria</taxon>
        <taxon>Pseudomonadati</taxon>
        <taxon>Pseudomonadota</taxon>
        <taxon>Gammaproteobacteria</taxon>
        <taxon>Enterobacterales</taxon>
        <taxon>Enterobacteriaceae</taxon>
        <taxon>Klebsiella/Raoultella group</taxon>
        <taxon>Klebsiella</taxon>
        <taxon>Klebsiella pneumoniae complex</taxon>
    </lineage>
</organism>
<keyword evidence="1" id="KW-1133">Transmembrane helix</keyword>
<name>A0A6M4NRY9_9ENTR</name>
<geneLocation type="plasmid" evidence="2">
    <name>pKP18-31-IMP</name>
</geneLocation>
<keyword evidence="1" id="KW-0472">Membrane</keyword>